<feature type="region of interest" description="Disordered" evidence="1">
    <location>
        <begin position="52"/>
        <end position="78"/>
    </location>
</feature>
<dbReference type="AlphaFoldDB" id="A0A0P0WX63"/>
<dbReference type="PaxDb" id="39947-A0A0P0WX63"/>
<evidence type="ECO:0000256" key="1">
    <source>
        <dbReference type="SAM" id="MobiDB-lite"/>
    </source>
</evidence>
<evidence type="ECO:0000313" key="2">
    <source>
        <dbReference type="EMBL" id="BAS97814.1"/>
    </source>
</evidence>
<accession>A0A0P0WX63</accession>
<reference evidence="2 3" key="2">
    <citation type="journal article" date="2013" name="Plant Cell Physiol.">
        <title>Rice Annotation Project Database (RAP-DB): an integrative and interactive database for rice genomics.</title>
        <authorList>
            <person name="Sakai H."/>
            <person name="Lee S.S."/>
            <person name="Tanaka T."/>
            <person name="Numa H."/>
            <person name="Kim J."/>
            <person name="Kawahara Y."/>
            <person name="Wakimoto H."/>
            <person name="Yang C.C."/>
            <person name="Iwamoto M."/>
            <person name="Abe T."/>
            <person name="Yamada Y."/>
            <person name="Muto A."/>
            <person name="Inokuchi H."/>
            <person name="Ikemura T."/>
            <person name="Matsumoto T."/>
            <person name="Sasaki T."/>
            <person name="Itoh T."/>
        </authorList>
    </citation>
    <scope>NUCLEOTIDE SEQUENCE [LARGE SCALE GENOMIC DNA]</scope>
    <source>
        <strain evidence="3">cv. Nipponbare</strain>
    </source>
</reference>
<dbReference type="InParanoid" id="A0A0P0WX63"/>
<dbReference type="Proteomes" id="UP000059680">
    <property type="component" value="Chromosome 6"/>
</dbReference>
<name>A0A0P0WX63_ORYSJ</name>
<dbReference type="EMBL" id="AP014962">
    <property type="protein sequence ID" value="BAS97814.1"/>
    <property type="molecule type" value="Genomic_DNA"/>
</dbReference>
<feature type="region of interest" description="Disordered" evidence="1">
    <location>
        <begin position="1"/>
        <end position="36"/>
    </location>
</feature>
<protein>
    <submittedName>
        <fullName evidence="2">Os06g0483301 protein</fullName>
    </submittedName>
</protein>
<evidence type="ECO:0000313" key="3">
    <source>
        <dbReference type="Proteomes" id="UP000059680"/>
    </source>
</evidence>
<feature type="compositionally biased region" description="Pro residues" evidence="1">
    <location>
        <begin position="52"/>
        <end position="61"/>
    </location>
</feature>
<reference evidence="3" key="1">
    <citation type="journal article" date="2005" name="Nature">
        <title>The map-based sequence of the rice genome.</title>
        <authorList>
            <consortium name="International rice genome sequencing project (IRGSP)"/>
            <person name="Matsumoto T."/>
            <person name="Wu J."/>
            <person name="Kanamori H."/>
            <person name="Katayose Y."/>
            <person name="Fujisawa M."/>
            <person name="Namiki N."/>
            <person name="Mizuno H."/>
            <person name="Yamamoto K."/>
            <person name="Antonio B.A."/>
            <person name="Baba T."/>
            <person name="Sakata K."/>
            <person name="Nagamura Y."/>
            <person name="Aoki H."/>
            <person name="Arikawa K."/>
            <person name="Arita K."/>
            <person name="Bito T."/>
            <person name="Chiden Y."/>
            <person name="Fujitsuka N."/>
            <person name="Fukunaka R."/>
            <person name="Hamada M."/>
            <person name="Harada C."/>
            <person name="Hayashi A."/>
            <person name="Hijishita S."/>
            <person name="Honda M."/>
            <person name="Hosokawa S."/>
            <person name="Ichikawa Y."/>
            <person name="Idonuma A."/>
            <person name="Iijima M."/>
            <person name="Ikeda M."/>
            <person name="Ikeno M."/>
            <person name="Ito K."/>
            <person name="Ito S."/>
            <person name="Ito T."/>
            <person name="Ito Y."/>
            <person name="Ito Y."/>
            <person name="Iwabuchi A."/>
            <person name="Kamiya K."/>
            <person name="Karasawa W."/>
            <person name="Kurita K."/>
            <person name="Katagiri S."/>
            <person name="Kikuta A."/>
            <person name="Kobayashi H."/>
            <person name="Kobayashi N."/>
            <person name="Machita K."/>
            <person name="Maehara T."/>
            <person name="Masukawa M."/>
            <person name="Mizubayashi T."/>
            <person name="Mukai Y."/>
            <person name="Nagasaki H."/>
            <person name="Nagata Y."/>
            <person name="Naito S."/>
            <person name="Nakashima M."/>
            <person name="Nakama Y."/>
            <person name="Nakamichi Y."/>
            <person name="Nakamura M."/>
            <person name="Meguro A."/>
            <person name="Negishi M."/>
            <person name="Ohta I."/>
            <person name="Ohta T."/>
            <person name="Okamoto M."/>
            <person name="Ono N."/>
            <person name="Saji S."/>
            <person name="Sakaguchi M."/>
            <person name="Sakai K."/>
            <person name="Shibata M."/>
            <person name="Shimokawa T."/>
            <person name="Song J."/>
            <person name="Takazaki Y."/>
            <person name="Terasawa K."/>
            <person name="Tsugane M."/>
            <person name="Tsuji K."/>
            <person name="Ueda S."/>
            <person name="Waki K."/>
            <person name="Yamagata H."/>
            <person name="Yamamoto M."/>
            <person name="Yamamoto S."/>
            <person name="Yamane H."/>
            <person name="Yoshiki S."/>
            <person name="Yoshihara R."/>
            <person name="Yukawa K."/>
            <person name="Zhong H."/>
            <person name="Yano M."/>
            <person name="Yuan Q."/>
            <person name="Ouyang S."/>
            <person name="Liu J."/>
            <person name="Jones K.M."/>
            <person name="Gansberger K."/>
            <person name="Moffat K."/>
            <person name="Hill J."/>
            <person name="Bera J."/>
            <person name="Fadrosh D."/>
            <person name="Jin S."/>
            <person name="Johri S."/>
            <person name="Kim M."/>
            <person name="Overton L."/>
            <person name="Reardon M."/>
            <person name="Tsitrin T."/>
            <person name="Vuong H."/>
            <person name="Weaver B."/>
            <person name="Ciecko A."/>
            <person name="Tallon L."/>
            <person name="Jackson J."/>
            <person name="Pai G."/>
            <person name="Aken S.V."/>
            <person name="Utterback T."/>
            <person name="Reidmuller S."/>
            <person name="Feldblyum T."/>
            <person name="Hsiao J."/>
            <person name="Zismann V."/>
            <person name="Iobst S."/>
            <person name="de Vazeille A.R."/>
            <person name="Buell C.R."/>
            <person name="Ying K."/>
            <person name="Li Y."/>
            <person name="Lu T."/>
            <person name="Huang Y."/>
            <person name="Zhao Q."/>
            <person name="Feng Q."/>
            <person name="Zhang L."/>
            <person name="Zhu J."/>
            <person name="Weng Q."/>
            <person name="Mu J."/>
            <person name="Lu Y."/>
            <person name="Fan D."/>
            <person name="Liu Y."/>
            <person name="Guan J."/>
            <person name="Zhang Y."/>
            <person name="Yu S."/>
            <person name="Liu X."/>
            <person name="Zhang Y."/>
            <person name="Hong G."/>
            <person name="Han B."/>
            <person name="Choisne N."/>
            <person name="Demange N."/>
            <person name="Orjeda G."/>
            <person name="Samain S."/>
            <person name="Cattolico L."/>
            <person name="Pelletier E."/>
            <person name="Couloux A."/>
            <person name="Segurens B."/>
            <person name="Wincker P."/>
            <person name="D'Hont A."/>
            <person name="Scarpelli C."/>
            <person name="Weissenbach J."/>
            <person name="Salanoubat M."/>
            <person name="Quetier F."/>
            <person name="Yu Y."/>
            <person name="Kim H.R."/>
            <person name="Rambo T."/>
            <person name="Currie J."/>
            <person name="Collura K."/>
            <person name="Luo M."/>
            <person name="Yang T."/>
            <person name="Ammiraju J.S.S."/>
            <person name="Engler F."/>
            <person name="Soderlund C."/>
            <person name="Wing R.A."/>
            <person name="Palmer L.E."/>
            <person name="de la Bastide M."/>
            <person name="Spiegel L."/>
            <person name="Nascimento L."/>
            <person name="Zutavern T."/>
            <person name="O'Shaughnessy A."/>
            <person name="Dike S."/>
            <person name="Dedhia N."/>
            <person name="Preston R."/>
            <person name="Balija V."/>
            <person name="McCombie W.R."/>
            <person name="Chow T."/>
            <person name="Chen H."/>
            <person name="Chung M."/>
            <person name="Chen C."/>
            <person name="Shaw J."/>
            <person name="Wu H."/>
            <person name="Hsiao K."/>
            <person name="Chao Y."/>
            <person name="Chu M."/>
            <person name="Cheng C."/>
            <person name="Hour A."/>
            <person name="Lee P."/>
            <person name="Lin S."/>
            <person name="Lin Y."/>
            <person name="Liou J."/>
            <person name="Liu S."/>
            <person name="Hsing Y."/>
            <person name="Raghuvanshi S."/>
            <person name="Mohanty A."/>
            <person name="Bharti A.K."/>
            <person name="Gaur A."/>
            <person name="Gupta V."/>
            <person name="Kumar D."/>
            <person name="Ravi V."/>
            <person name="Vij S."/>
            <person name="Kapur A."/>
            <person name="Khurana P."/>
            <person name="Khurana P."/>
            <person name="Khurana J.P."/>
            <person name="Tyagi A.K."/>
            <person name="Gaikwad K."/>
            <person name="Singh A."/>
            <person name="Dalal V."/>
            <person name="Srivastava S."/>
            <person name="Dixit A."/>
            <person name="Pal A.K."/>
            <person name="Ghazi I.A."/>
            <person name="Yadav M."/>
            <person name="Pandit A."/>
            <person name="Bhargava A."/>
            <person name="Sureshbabu K."/>
            <person name="Batra K."/>
            <person name="Sharma T.R."/>
            <person name="Mohapatra T."/>
            <person name="Singh N.K."/>
            <person name="Messing J."/>
            <person name="Nelson A.B."/>
            <person name="Fuks G."/>
            <person name="Kavchok S."/>
            <person name="Keizer G."/>
            <person name="Linton E."/>
            <person name="Llaca V."/>
            <person name="Song R."/>
            <person name="Tanyolac B."/>
            <person name="Young S."/>
            <person name="Ho-Il K."/>
            <person name="Hahn J.H."/>
            <person name="Sangsakoo G."/>
            <person name="Vanavichit A."/>
            <person name="de Mattos Luiz.A.T."/>
            <person name="Zimmer P.D."/>
            <person name="Malone G."/>
            <person name="Dellagostin O."/>
            <person name="de Oliveira A.C."/>
            <person name="Bevan M."/>
            <person name="Bancroft I."/>
            <person name="Minx P."/>
            <person name="Cordum H."/>
            <person name="Wilson R."/>
            <person name="Cheng Z."/>
            <person name="Jin W."/>
            <person name="Jiang J."/>
            <person name="Leong S.A."/>
            <person name="Iwama H."/>
            <person name="Gojobori T."/>
            <person name="Itoh T."/>
            <person name="Niimura Y."/>
            <person name="Fujii Y."/>
            <person name="Habara T."/>
            <person name="Sakai H."/>
            <person name="Sato Y."/>
            <person name="Wilson G."/>
            <person name="Kumar K."/>
            <person name="McCouch S."/>
            <person name="Juretic N."/>
            <person name="Hoen D."/>
            <person name="Wright S."/>
            <person name="Bruskiewich R."/>
            <person name="Bureau T."/>
            <person name="Miyao A."/>
            <person name="Hirochika H."/>
            <person name="Nishikawa T."/>
            <person name="Kadowaki K."/>
            <person name="Sugiura M."/>
            <person name="Burr B."/>
            <person name="Sasaki T."/>
        </authorList>
    </citation>
    <scope>NUCLEOTIDE SEQUENCE [LARGE SCALE GENOMIC DNA]</scope>
    <source>
        <strain evidence="3">cv. Nipponbare</strain>
    </source>
</reference>
<dbReference type="Gramene" id="Os06t0483301-01">
    <property type="protein sequence ID" value="Os06t0483301-01"/>
    <property type="gene ID" value="Os06g0483301"/>
</dbReference>
<gene>
    <name evidence="2" type="ordered locus">Os06g0483301</name>
    <name evidence="2" type="ORF">OSNPB_060483301</name>
</gene>
<organism evidence="2 3">
    <name type="scientific">Oryza sativa subsp. japonica</name>
    <name type="common">Rice</name>
    <dbReference type="NCBI Taxonomy" id="39947"/>
    <lineage>
        <taxon>Eukaryota</taxon>
        <taxon>Viridiplantae</taxon>
        <taxon>Streptophyta</taxon>
        <taxon>Embryophyta</taxon>
        <taxon>Tracheophyta</taxon>
        <taxon>Spermatophyta</taxon>
        <taxon>Magnoliopsida</taxon>
        <taxon>Liliopsida</taxon>
        <taxon>Poales</taxon>
        <taxon>Poaceae</taxon>
        <taxon>BOP clade</taxon>
        <taxon>Oryzoideae</taxon>
        <taxon>Oryzeae</taxon>
        <taxon>Oryzinae</taxon>
        <taxon>Oryza</taxon>
        <taxon>Oryza sativa</taxon>
    </lineage>
</organism>
<proteinExistence type="predicted"/>
<reference evidence="2 3" key="3">
    <citation type="journal article" date="2013" name="Rice">
        <title>Improvement of the Oryza sativa Nipponbare reference genome using next generation sequence and optical map data.</title>
        <authorList>
            <person name="Kawahara Y."/>
            <person name="de la Bastide M."/>
            <person name="Hamilton J.P."/>
            <person name="Kanamori H."/>
            <person name="McCombie W.R."/>
            <person name="Ouyang S."/>
            <person name="Schwartz D.C."/>
            <person name="Tanaka T."/>
            <person name="Wu J."/>
            <person name="Zhou S."/>
            <person name="Childs K.L."/>
            <person name="Davidson R.M."/>
            <person name="Lin H."/>
            <person name="Quesada-Ocampo L."/>
            <person name="Vaillancourt B."/>
            <person name="Sakai H."/>
            <person name="Lee S.S."/>
            <person name="Kim J."/>
            <person name="Numa H."/>
            <person name="Itoh T."/>
            <person name="Buell C.R."/>
            <person name="Matsumoto T."/>
        </authorList>
    </citation>
    <scope>NUCLEOTIDE SEQUENCE [LARGE SCALE GENOMIC DNA]</scope>
    <source>
        <strain evidence="3">cv. Nipponbare</strain>
    </source>
</reference>
<sequence>MSPSSLLPAHGCGGGRQWLMSATGEEGAPTSTTAALRRRREKWRMCTLYCPPPLSPLPPAPGSSSPSATGQERSGMRH</sequence>
<keyword evidence="3" id="KW-1185">Reference proteome</keyword>